<dbReference type="GO" id="GO:0030015">
    <property type="term" value="C:CCR4-NOT core complex"/>
    <property type="evidence" value="ECO:0007669"/>
    <property type="project" value="InterPro"/>
</dbReference>
<dbReference type="InterPro" id="IPR040398">
    <property type="entry name" value="Not1"/>
</dbReference>
<sequence length="522" mass="57717">MSIGLSSPARYSLSYVDSLLSDFTQFPQKSIQFVFQRLLVTCGADCGSPAVHCARVLLSTVGFGQPLQSGPRRSLDESTAAQLIFLIVKFATEEQPSRSVLELTGARHIFNALTDRVSAELQDIEANNDNQLPVLIQSISSKVLPAASDIQLCLFWVSVSPGKAANLIKPFIGQLLHNFFVIVVSSKEKTVIRPEFVIRCITAYLEGDYDISTPLVTFLRNSIAEDKKHIFNSFLDQVIAKAGRLSSDVVDNEALITQVELLCAAGTYNSAAKKALFESSSMFLVGVVQSAGSSCTATEEAFRSRLNDMAMTEAACFTPPMVALALISFLDGGPNKASVQAKRHASFERAGPGVSELDVIEDPPWNGKVFASVINERNPNLDWYEVFDRLDDIQMLITRRQSLITLIDALRTGLREKPFPIARLYAKWRYREAQLSLITSMVENPDVFCIADFPHRTVPTSMLKNMPHENDRLLAPWCCVELTELLLTMAGEQNVQTVAIRLLHGALEKWPDVILLALFQVP</sequence>
<name>A0AAD5MCV2_PARTN</name>
<protein>
    <submittedName>
        <fullName evidence="1">CCR4-NOT transcription complex subunit 1</fullName>
    </submittedName>
</protein>
<dbReference type="EMBL" id="JAHQIW010000218">
    <property type="protein sequence ID" value="KAJ1346747.1"/>
    <property type="molecule type" value="Genomic_DNA"/>
</dbReference>
<evidence type="ECO:0000313" key="2">
    <source>
        <dbReference type="Proteomes" id="UP001196413"/>
    </source>
</evidence>
<dbReference type="GO" id="GO:0017148">
    <property type="term" value="P:negative regulation of translation"/>
    <property type="evidence" value="ECO:0007669"/>
    <property type="project" value="InterPro"/>
</dbReference>
<proteinExistence type="predicted"/>
<dbReference type="GO" id="GO:0060090">
    <property type="term" value="F:molecular adaptor activity"/>
    <property type="evidence" value="ECO:0007669"/>
    <property type="project" value="TreeGrafter"/>
</dbReference>
<dbReference type="Proteomes" id="UP001196413">
    <property type="component" value="Unassembled WGS sequence"/>
</dbReference>
<gene>
    <name evidence="1" type="primary">CNOT1</name>
    <name evidence="1" type="ORF">KIN20_001644</name>
</gene>
<organism evidence="1 2">
    <name type="scientific">Parelaphostrongylus tenuis</name>
    <name type="common">Meningeal worm</name>
    <dbReference type="NCBI Taxonomy" id="148309"/>
    <lineage>
        <taxon>Eukaryota</taxon>
        <taxon>Metazoa</taxon>
        <taxon>Ecdysozoa</taxon>
        <taxon>Nematoda</taxon>
        <taxon>Chromadorea</taxon>
        <taxon>Rhabditida</taxon>
        <taxon>Rhabditina</taxon>
        <taxon>Rhabditomorpha</taxon>
        <taxon>Strongyloidea</taxon>
        <taxon>Metastrongylidae</taxon>
        <taxon>Parelaphostrongylus</taxon>
    </lineage>
</organism>
<feature type="non-terminal residue" evidence="1">
    <location>
        <position position="522"/>
    </location>
</feature>
<keyword evidence="2" id="KW-1185">Reference proteome</keyword>
<reference evidence="1" key="1">
    <citation type="submission" date="2021-06" db="EMBL/GenBank/DDBJ databases">
        <title>Parelaphostrongylus tenuis whole genome reference sequence.</title>
        <authorList>
            <person name="Garwood T.J."/>
            <person name="Larsen P.A."/>
            <person name="Fountain-Jones N.M."/>
            <person name="Garbe J.R."/>
            <person name="Macchietto M.G."/>
            <person name="Kania S.A."/>
            <person name="Gerhold R.W."/>
            <person name="Richards J.E."/>
            <person name="Wolf T.M."/>
        </authorList>
    </citation>
    <scope>NUCLEOTIDE SEQUENCE</scope>
    <source>
        <strain evidence="1">MNPRO001-30</strain>
        <tissue evidence="1">Meninges</tissue>
    </source>
</reference>
<accession>A0AAD5MCV2</accession>
<dbReference type="PANTHER" id="PTHR13162">
    <property type="entry name" value="CCR4-NOT TRANSCRIPTION COMPLEX"/>
    <property type="match status" value="1"/>
</dbReference>
<dbReference type="PANTHER" id="PTHR13162:SF8">
    <property type="entry name" value="CCR4-NOT TRANSCRIPTION COMPLEX SUBUNIT 1"/>
    <property type="match status" value="1"/>
</dbReference>
<comment type="caution">
    <text evidence="1">The sequence shown here is derived from an EMBL/GenBank/DDBJ whole genome shotgun (WGS) entry which is preliminary data.</text>
</comment>
<dbReference type="GO" id="GO:0000288">
    <property type="term" value="P:nuclear-transcribed mRNA catabolic process, deadenylation-dependent decay"/>
    <property type="evidence" value="ECO:0007669"/>
    <property type="project" value="TreeGrafter"/>
</dbReference>
<dbReference type="AlphaFoldDB" id="A0AAD5MCV2"/>
<evidence type="ECO:0000313" key="1">
    <source>
        <dbReference type="EMBL" id="KAJ1346747.1"/>
    </source>
</evidence>
<dbReference type="GO" id="GO:0000932">
    <property type="term" value="C:P-body"/>
    <property type="evidence" value="ECO:0007669"/>
    <property type="project" value="TreeGrafter"/>
</dbReference>